<proteinExistence type="predicted"/>
<dbReference type="GeneID" id="96876616"/>
<dbReference type="Pfam" id="PF05666">
    <property type="entry name" value="YcgJ"/>
    <property type="match status" value="1"/>
</dbReference>
<evidence type="ECO:0000313" key="3">
    <source>
        <dbReference type="EMBL" id="WGM06937.1"/>
    </source>
</evidence>
<evidence type="ECO:0000313" key="5">
    <source>
        <dbReference type="Proteomes" id="UP001177592"/>
    </source>
</evidence>
<dbReference type="InterPro" id="IPR008617">
    <property type="entry name" value="Uncharacterised_YcgJ"/>
</dbReference>
<dbReference type="EMBL" id="FN545153">
    <property type="protein sequence ID" value="CBA71448.1"/>
    <property type="molecule type" value="Genomic_DNA"/>
</dbReference>
<dbReference type="EMBL" id="CP123523">
    <property type="protein sequence ID" value="WGM06937.1"/>
    <property type="molecule type" value="Genomic_DNA"/>
</dbReference>
<accession>D2TVR8</accession>
<gene>
    <name evidence="1" type="ORF">ARN_01130</name>
    <name evidence="2" type="ORF">ArsFIN_14370</name>
    <name evidence="3" type="ORF">QE258_06540</name>
</gene>
<dbReference type="Proteomes" id="UP001177592">
    <property type="component" value="Chromosome"/>
</dbReference>
<evidence type="ECO:0000313" key="2">
    <source>
        <dbReference type="EMBL" id="QBY42876.1"/>
    </source>
</evidence>
<sequence length="123" mass="14203">MMNIFMNKFILLLLSVILFFYSAFTLAISSKLLISPEPSVLCDRYICVDSITGVSVSLTEKYLGKKQANRLLSQGLFDKTAFTFDNGVFCDIKERKCYIDRYFNEKGQRSKVCQQYTEKLFSN</sequence>
<evidence type="ECO:0000313" key="4">
    <source>
        <dbReference type="Proteomes" id="UP000295134"/>
    </source>
</evidence>
<reference evidence="3" key="3">
    <citation type="submission" date="2023-04" db="EMBL/GenBank/DDBJ databases">
        <title>Genome dynamics across the evolutionary transition to endosymbiosis.</title>
        <authorList>
            <person name="Siozios S."/>
            <person name="Nadal-Jimenez P."/>
            <person name="Azagi T."/>
            <person name="Sprong H."/>
            <person name="Frost C.L."/>
            <person name="Parratt S.R."/>
            <person name="Taylor G."/>
            <person name="Brettell L."/>
            <person name="Lew K.C."/>
            <person name="Croft L."/>
            <person name="King K.C."/>
            <person name="Brockhurst M.A."/>
            <person name="Hypsa V."/>
            <person name="Novakova E."/>
            <person name="Darby A.C."/>
            <person name="Hurst G.D.D."/>
        </authorList>
    </citation>
    <scope>NUCLEOTIDE SEQUENCE</scope>
    <source>
        <strain evidence="3">ANv_CAN</strain>
    </source>
</reference>
<keyword evidence="5" id="KW-1185">Reference proteome</keyword>
<dbReference type="Proteomes" id="UP000295134">
    <property type="component" value="Chromosome"/>
</dbReference>
<organism evidence="1">
    <name type="scientific">Arsenophonus nasoniae</name>
    <name type="common">son-killer infecting Nasonia vitripennis</name>
    <dbReference type="NCBI Taxonomy" id="638"/>
    <lineage>
        <taxon>Bacteria</taxon>
        <taxon>Pseudomonadati</taxon>
        <taxon>Pseudomonadota</taxon>
        <taxon>Gammaproteobacteria</taxon>
        <taxon>Enterobacterales</taxon>
        <taxon>Morganellaceae</taxon>
        <taxon>Arsenophonus</taxon>
    </lineage>
</organism>
<reference evidence="2 4" key="2">
    <citation type="submission" date="2019-03" db="EMBL/GenBank/DDBJ databases">
        <title>Long-read sequencing reveals hyperdense prophage content in a complex bacterial symbiont genome.</title>
        <authorList>
            <person name="Frost C.L."/>
            <person name="Siozios S."/>
            <person name="Nadal-Jimenez P."/>
            <person name="Brockhurst M.A."/>
            <person name="King K.C."/>
            <person name="Darby A.C."/>
            <person name="Hurst G.D.D."/>
        </authorList>
    </citation>
    <scope>NUCLEOTIDE SEQUENCE [LARGE SCALE GENOMIC DNA]</scope>
    <source>
        <strain evidence="2 4">FIN</strain>
    </source>
</reference>
<reference evidence="1" key="1">
    <citation type="journal article" date="2010" name="Insect Mol. Biol.">
        <title>The draft genome sequence of Arsenophonus nasoniae, son-killer bacterium of Nasonia vitripennis, reveals genes associated with virulence and symbiosis.</title>
        <authorList>
            <person name="Wilkes T."/>
            <person name="Darby A.C."/>
            <person name="Choi J."/>
            <person name="Colborne J.K."/>
            <person name="Werren J.H."/>
            <person name="Hurst G.D.D."/>
        </authorList>
    </citation>
    <scope>NUCLEOTIDE SEQUENCE</scope>
</reference>
<evidence type="ECO:0000313" key="1">
    <source>
        <dbReference type="EMBL" id="CBA71448.1"/>
    </source>
</evidence>
<protein>
    <submittedName>
        <fullName evidence="1">Conserved hypothetical phage protein</fullName>
    </submittedName>
    <submittedName>
        <fullName evidence="2">Fels-1 Prophage Protein-like protein</fullName>
    </submittedName>
    <submittedName>
        <fullName evidence="3">YcgJ family protein</fullName>
    </submittedName>
</protein>
<dbReference type="KEGG" id="ans:ArsFIN_14370"/>
<dbReference type="EMBL" id="CP038613">
    <property type="protein sequence ID" value="QBY42876.1"/>
    <property type="molecule type" value="Genomic_DNA"/>
</dbReference>
<dbReference type="RefSeq" id="WP_246067364.1">
    <property type="nucleotide sequence ID" value="NZ_CP038613.1"/>
</dbReference>
<name>D2TVR8_9GAMM</name>
<dbReference type="AlphaFoldDB" id="D2TVR8"/>